<gene>
    <name evidence="2" type="ORF">IAB16_05305</name>
</gene>
<comment type="caution">
    <text evidence="2">The sequence shown here is derived from an EMBL/GenBank/DDBJ whole genome shotgun (WGS) entry which is preliminary data.</text>
</comment>
<dbReference type="SUPFAM" id="SSF56300">
    <property type="entry name" value="Metallo-dependent phosphatases"/>
    <property type="match status" value="1"/>
</dbReference>
<evidence type="ECO:0000259" key="1">
    <source>
        <dbReference type="Pfam" id="PF00149"/>
    </source>
</evidence>
<dbReference type="AlphaFoldDB" id="A0A940DJ43"/>
<feature type="domain" description="Calcineurin-like phosphoesterase" evidence="1">
    <location>
        <begin position="5"/>
        <end position="106"/>
    </location>
</feature>
<evidence type="ECO:0000313" key="3">
    <source>
        <dbReference type="Proteomes" id="UP000727857"/>
    </source>
</evidence>
<reference evidence="2" key="2">
    <citation type="journal article" date="2021" name="PeerJ">
        <title>Extensive microbial diversity within the chicken gut microbiome revealed by metagenomics and culture.</title>
        <authorList>
            <person name="Gilroy R."/>
            <person name="Ravi A."/>
            <person name="Getino M."/>
            <person name="Pursley I."/>
            <person name="Horton D.L."/>
            <person name="Alikhan N.F."/>
            <person name="Baker D."/>
            <person name="Gharbi K."/>
            <person name="Hall N."/>
            <person name="Watson M."/>
            <person name="Adriaenssens E.M."/>
            <person name="Foster-Nyarko E."/>
            <person name="Jarju S."/>
            <person name="Secka A."/>
            <person name="Antonio M."/>
            <person name="Oren A."/>
            <person name="Chaudhuri R.R."/>
            <person name="La Ragione R."/>
            <person name="Hildebrand F."/>
            <person name="Pallen M.J."/>
        </authorList>
    </citation>
    <scope>NUCLEOTIDE SEQUENCE</scope>
    <source>
        <strain evidence="2">517</strain>
    </source>
</reference>
<proteinExistence type="predicted"/>
<sequence length="178" mass="20482">MDFYISDLHFGHAAVLELCKRPFKDVSEMNEALVANWNAAVGARDTVYVVGDLFYRSETDPEDILRRLKGKKYLILGNHDKDWTGRVDLSKYFEDVRDILTVNCGRGNATLCHFPMLFFEGKYHIYGHVHARENFPHKDTLYSMENAFNAGADVNNFRPVTFDELVRNNIILKACSAR</sequence>
<name>A0A940DJ43_9FIRM</name>
<dbReference type="EMBL" id="JADINF010000134">
    <property type="protein sequence ID" value="MBO8424415.1"/>
    <property type="molecule type" value="Genomic_DNA"/>
</dbReference>
<dbReference type="Pfam" id="PF00149">
    <property type="entry name" value="Metallophos"/>
    <property type="match status" value="1"/>
</dbReference>
<evidence type="ECO:0000313" key="2">
    <source>
        <dbReference type="EMBL" id="MBO8424415.1"/>
    </source>
</evidence>
<dbReference type="Gene3D" id="3.60.21.10">
    <property type="match status" value="1"/>
</dbReference>
<reference evidence="2" key="1">
    <citation type="submission" date="2020-10" db="EMBL/GenBank/DDBJ databases">
        <authorList>
            <person name="Gilroy R."/>
        </authorList>
    </citation>
    <scope>NUCLEOTIDE SEQUENCE</scope>
    <source>
        <strain evidence="2">517</strain>
    </source>
</reference>
<dbReference type="Proteomes" id="UP000727857">
    <property type="component" value="Unassembled WGS sequence"/>
</dbReference>
<dbReference type="GO" id="GO:0016787">
    <property type="term" value="F:hydrolase activity"/>
    <property type="evidence" value="ECO:0007669"/>
    <property type="project" value="InterPro"/>
</dbReference>
<organism evidence="2 3">
    <name type="scientific">Candidatus Stercoripulliclostridium pullicola</name>
    <dbReference type="NCBI Taxonomy" id="2840953"/>
    <lineage>
        <taxon>Bacteria</taxon>
        <taxon>Bacillati</taxon>
        <taxon>Bacillota</taxon>
        <taxon>Clostridia</taxon>
        <taxon>Eubacteriales</taxon>
        <taxon>Candidatus Stercoripulliclostridium</taxon>
    </lineage>
</organism>
<protein>
    <submittedName>
        <fullName evidence="2">Metallophosphoesterase</fullName>
    </submittedName>
</protein>
<dbReference type="InterPro" id="IPR029052">
    <property type="entry name" value="Metallo-depent_PP-like"/>
</dbReference>
<dbReference type="InterPro" id="IPR004843">
    <property type="entry name" value="Calcineurin-like_PHP"/>
</dbReference>
<accession>A0A940DJ43</accession>